<dbReference type="AlphaFoldDB" id="A0A1Q4V0B0"/>
<dbReference type="RefSeq" id="WP_073793954.1">
    <property type="nucleotide sequence ID" value="NZ_CP109290.1"/>
</dbReference>
<dbReference type="EMBL" id="LFBV01000010">
    <property type="protein sequence ID" value="OKH91236.1"/>
    <property type="molecule type" value="Genomic_DNA"/>
</dbReference>
<sequence>MHPEVHLLLHEQRAAALRREAAMSGAVATRDPERAPLRNRLGWTLVELGLRLATTPAVRGRRPAPGM</sequence>
<keyword evidence="2" id="KW-1185">Reference proteome</keyword>
<evidence type="ECO:0000313" key="1">
    <source>
        <dbReference type="EMBL" id="OKH91236.1"/>
    </source>
</evidence>
<reference evidence="1 2" key="1">
    <citation type="submission" date="2015-06" db="EMBL/GenBank/DDBJ databases">
        <title>Cloning and characterization of the uncialamcin biosynthetic gene cluster.</title>
        <authorList>
            <person name="Yan X."/>
            <person name="Huang T."/>
            <person name="Ge H."/>
            <person name="Shen B."/>
        </authorList>
    </citation>
    <scope>NUCLEOTIDE SEQUENCE [LARGE SCALE GENOMIC DNA]</scope>
    <source>
        <strain evidence="1 2">DCA2648</strain>
    </source>
</reference>
<name>A0A1Q4V0B0_9ACTN</name>
<evidence type="ECO:0000313" key="2">
    <source>
        <dbReference type="Proteomes" id="UP000186455"/>
    </source>
</evidence>
<accession>A0A1Q4V0B0</accession>
<proteinExistence type="predicted"/>
<dbReference type="STRING" id="1048205.AB852_32970"/>
<dbReference type="Proteomes" id="UP000186455">
    <property type="component" value="Unassembled WGS sequence"/>
</dbReference>
<comment type="caution">
    <text evidence="1">The sequence shown here is derived from an EMBL/GenBank/DDBJ whole genome shotgun (WGS) entry which is preliminary data.</text>
</comment>
<gene>
    <name evidence="1" type="ORF">AB852_32970</name>
</gene>
<protein>
    <submittedName>
        <fullName evidence="1">Uncharacterized protein</fullName>
    </submittedName>
</protein>
<dbReference type="GeneID" id="96794709"/>
<organism evidence="1 2">
    <name type="scientific">Streptomyces uncialis</name>
    <dbReference type="NCBI Taxonomy" id="1048205"/>
    <lineage>
        <taxon>Bacteria</taxon>
        <taxon>Bacillati</taxon>
        <taxon>Actinomycetota</taxon>
        <taxon>Actinomycetes</taxon>
        <taxon>Kitasatosporales</taxon>
        <taxon>Streptomycetaceae</taxon>
        <taxon>Streptomyces</taxon>
    </lineage>
</organism>